<keyword evidence="7 10" id="KW-0472">Membrane</keyword>
<evidence type="ECO:0000256" key="10">
    <source>
        <dbReference type="RuleBase" id="RU351113"/>
    </source>
</evidence>
<dbReference type="AlphaFoldDB" id="A0A7M7MR11"/>
<dbReference type="GO" id="GO:0004984">
    <property type="term" value="F:olfactory receptor activity"/>
    <property type="evidence" value="ECO:0007669"/>
    <property type="project" value="InterPro"/>
</dbReference>
<evidence type="ECO:0000256" key="8">
    <source>
        <dbReference type="ARBA" id="ARBA00023170"/>
    </source>
</evidence>
<accession>A0A7M7MR11</accession>
<dbReference type="PANTHER" id="PTHR21137:SF35">
    <property type="entry name" value="ODORANT RECEPTOR 19A-RELATED"/>
    <property type="match status" value="1"/>
</dbReference>
<evidence type="ECO:0000313" key="12">
    <source>
        <dbReference type="Proteomes" id="UP000005203"/>
    </source>
</evidence>
<dbReference type="RefSeq" id="XP_026299614.1">
    <property type="nucleotide sequence ID" value="XM_026443829.1"/>
</dbReference>
<evidence type="ECO:0000256" key="7">
    <source>
        <dbReference type="ARBA" id="ARBA00023136"/>
    </source>
</evidence>
<reference evidence="13" key="2">
    <citation type="submission" date="2025-04" db="UniProtKB">
        <authorList>
            <consortium name="RefSeq"/>
        </authorList>
    </citation>
    <scope>IDENTIFICATION</scope>
    <source>
        <strain evidence="13">DH4</strain>
        <tissue evidence="13">Whole body</tissue>
    </source>
</reference>
<dbReference type="GO" id="GO:0005886">
    <property type="term" value="C:plasma membrane"/>
    <property type="evidence" value="ECO:0007669"/>
    <property type="project" value="UniProtKB-SubCell"/>
</dbReference>
<gene>
    <name evidence="13" type="primary">LOC102656805</name>
</gene>
<feature type="transmembrane region" description="Helical" evidence="10">
    <location>
        <begin position="136"/>
        <end position="160"/>
    </location>
</feature>
<evidence type="ECO:0000256" key="5">
    <source>
        <dbReference type="ARBA" id="ARBA00022725"/>
    </source>
</evidence>
<keyword evidence="8 10" id="KW-0675">Receptor</keyword>
<keyword evidence="5 10" id="KW-0552">Olfaction</keyword>
<keyword evidence="2" id="KW-1003">Cell membrane</keyword>
<evidence type="ECO:0000256" key="9">
    <source>
        <dbReference type="ARBA" id="ARBA00023224"/>
    </source>
</evidence>
<evidence type="ECO:0000256" key="1">
    <source>
        <dbReference type="ARBA" id="ARBA00004651"/>
    </source>
</evidence>
<dbReference type="PANTHER" id="PTHR21137">
    <property type="entry name" value="ODORANT RECEPTOR"/>
    <property type="match status" value="1"/>
</dbReference>
<evidence type="ECO:0000256" key="4">
    <source>
        <dbReference type="ARBA" id="ARBA00022692"/>
    </source>
</evidence>
<dbReference type="Pfam" id="PF02949">
    <property type="entry name" value="7tm_6"/>
    <property type="match status" value="1"/>
</dbReference>
<evidence type="ECO:0000256" key="6">
    <source>
        <dbReference type="ARBA" id="ARBA00022989"/>
    </source>
</evidence>
<keyword evidence="12" id="KW-1185">Reference proteome</keyword>
<reference evidence="11" key="1">
    <citation type="submission" date="2021-01" db="UniProtKB">
        <authorList>
            <consortium name="EnsemblMetazoa"/>
        </authorList>
    </citation>
    <scope>IDENTIFICATION</scope>
    <source>
        <strain evidence="11">DH4</strain>
    </source>
</reference>
<comment type="subcellular location">
    <subcellularLocation>
        <location evidence="1 10">Cell membrane</location>
        <topology evidence="1 10">Multi-pass membrane protein</topology>
    </subcellularLocation>
</comment>
<dbReference type="GO" id="GO:0005549">
    <property type="term" value="F:odorant binding"/>
    <property type="evidence" value="ECO:0007669"/>
    <property type="project" value="InterPro"/>
</dbReference>
<evidence type="ECO:0000256" key="2">
    <source>
        <dbReference type="ARBA" id="ARBA00022475"/>
    </source>
</evidence>
<feature type="transmembrane region" description="Helical" evidence="10">
    <location>
        <begin position="268"/>
        <end position="288"/>
    </location>
</feature>
<name>A0A7M7MR11_APIME</name>
<feature type="transmembrane region" description="Helical" evidence="10">
    <location>
        <begin position="300"/>
        <end position="321"/>
    </location>
</feature>
<organism evidence="11">
    <name type="scientific">Apis mellifera</name>
    <name type="common">Honeybee</name>
    <dbReference type="NCBI Taxonomy" id="7460"/>
    <lineage>
        <taxon>Eukaryota</taxon>
        <taxon>Metazoa</taxon>
        <taxon>Ecdysozoa</taxon>
        <taxon>Arthropoda</taxon>
        <taxon>Hexapoda</taxon>
        <taxon>Insecta</taxon>
        <taxon>Pterygota</taxon>
        <taxon>Neoptera</taxon>
        <taxon>Endopterygota</taxon>
        <taxon>Hymenoptera</taxon>
        <taxon>Apocrita</taxon>
        <taxon>Aculeata</taxon>
        <taxon>Apoidea</taxon>
        <taxon>Anthophila</taxon>
        <taxon>Apidae</taxon>
        <taxon>Apis</taxon>
    </lineage>
</organism>
<evidence type="ECO:0000313" key="11">
    <source>
        <dbReference type="EnsemblMetazoa" id="XP_026299614"/>
    </source>
</evidence>
<evidence type="ECO:0000256" key="3">
    <source>
        <dbReference type="ARBA" id="ARBA00022606"/>
    </source>
</evidence>
<sequence length="391" mass="45794">MCIIYEEQCLDIFEIPYYKSLKKWLILSGLYPPKNIIIILVAISIISVTLPLMFAIYTSLHAKNIDAMFECLPSLGVCIVAMFKLQNIYNNSENFKKLFTFVAKQWYQLKLNNEIRILEEIIMQGNKMAQIYKNTLLLSMTIFFFVPLIFPILDIVYPLNETRPRQQLYRVNYFIFNHEDYFFYVYFQLVWSSFVCVIVIIIFDWLYILIIHHNSGMFAVCGYQIQKIFAEKVFSNIHIYEQFKNCLIVHSEAIQFFSILDESSRNTYLFLVGTNIMATSISAVQVVLNLDKLEVAIKSAVFLIAAQFHLFILSIPGQILLNHYSNLKNNIFMSSWYNMPIEVQKMFYVMQIRCKKPCSLTACGLYEMNMENFGTALKTCMSYITMILSLK</sequence>
<dbReference type="EnsemblMetazoa" id="XM_026443829">
    <property type="protein sequence ID" value="XP_026299614"/>
    <property type="gene ID" value="LOC102656805"/>
</dbReference>
<dbReference type="Proteomes" id="UP000005203">
    <property type="component" value="Linkage group LG11"/>
</dbReference>
<keyword evidence="3 10" id="KW-0716">Sensory transduction</keyword>
<evidence type="ECO:0000313" key="13">
    <source>
        <dbReference type="RefSeq" id="XP_026299614.1"/>
    </source>
</evidence>
<comment type="caution">
    <text evidence="10">Lacks conserved residue(s) required for the propagation of feature annotation.</text>
</comment>
<dbReference type="GeneID" id="102656805"/>
<keyword evidence="4 10" id="KW-0812">Transmembrane</keyword>
<dbReference type="GO" id="GO:0007165">
    <property type="term" value="P:signal transduction"/>
    <property type="evidence" value="ECO:0007669"/>
    <property type="project" value="UniProtKB-KW"/>
</dbReference>
<keyword evidence="9 10" id="KW-0807">Transducer</keyword>
<feature type="transmembrane region" description="Helical" evidence="10">
    <location>
        <begin position="36"/>
        <end position="57"/>
    </location>
</feature>
<keyword evidence="6 10" id="KW-1133">Transmembrane helix</keyword>
<comment type="similarity">
    <text evidence="10">Belongs to the insect chemoreceptor superfamily. Heteromeric odorant receptor channel (TC 1.A.69) family.</text>
</comment>
<protein>
    <recommendedName>
        <fullName evidence="10">Odorant receptor</fullName>
    </recommendedName>
</protein>
<feature type="transmembrane region" description="Helical" evidence="10">
    <location>
        <begin position="181"/>
        <end position="208"/>
    </location>
</feature>
<accession>A0A8B8H9P2</accession>
<proteinExistence type="inferred from homology"/>
<dbReference type="InterPro" id="IPR004117">
    <property type="entry name" value="7tm6_olfct_rcpt"/>
</dbReference>